<dbReference type="Pfam" id="PF14190">
    <property type="entry name" value="DUF4313"/>
    <property type="match status" value="1"/>
</dbReference>
<dbReference type="EMBL" id="JAAYEE010000309">
    <property type="protein sequence ID" value="NLW36853.1"/>
    <property type="molecule type" value="Genomic_DNA"/>
</dbReference>
<comment type="caution">
    <text evidence="1">The sequence shown here is derived from an EMBL/GenBank/DDBJ whole genome shotgun (WGS) entry which is preliminary data.</text>
</comment>
<reference evidence="1" key="2">
    <citation type="submission" date="2020-01" db="EMBL/GenBank/DDBJ databases">
        <authorList>
            <person name="Campanaro S."/>
        </authorList>
    </citation>
    <scope>NUCLEOTIDE SEQUENCE</scope>
    <source>
        <strain evidence="1">AS06rmzACSIP_7</strain>
    </source>
</reference>
<evidence type="ECO:0000313" key="1">
    <source>
        <dbReference type="EMBL" id="NLW36853.1"/>
    </source>
</evidence>
<dbReference type="Proteomes" id="UP000777265">
    <property type="component" value="Unassembled WGS sequence"/>
</dbReference>
<evidence type="ECO:0000313" key="2">
    <source>
        <dbReference type="Proteomes" id="UP000777265"/>
    </source>
</evidence>
<accession>A0A971M699</accession>
<name>A0A971M699_9BACT</name>
<dbReference type="InterPro" id="IPR025462">
    <property type="entry name" value="DUF4313"/>
</dbReference>
<organism evidence="1 2">
    <name type="scientific">Syntrophorhabdus aromaticivorans</name>
    <dbReference type="NCBI Taxonomy" id="328301"/>
    <lineage>
        <taxon>Bacteria</taxon>
        <taxon>Pseudomonadati</taxon>
        <taxon>Thermodesulfobacteriota</taxon>
        <taxon>Syntrophorhabdia</taxon>
        <taxon>Syntrophorhabdales</taxon>
        <taxon>Syntrophorhabdaceae</taxon>
        <taxon>Syntrophorhabdus</taxon>
    </lineage>
</organism>
<protein>
    <submittedName>
        <fullName evidence="1">DUF4313 domain-containing protein</fullName>
    </submittedName>
</protein>
<sequence length="96" mass="10974">MKTLKFNDTEVKLSFESYRNNGTLAVEMITVPDEDLYAVITVNLCCPLQTDRLAFVDENNLPGIGAWLKRNKIATPLGYKQRSGFCQYELYSFNRA</sequence>
<reference evidence="1" key="1">
    <citation type="journal article" date="2020" name="Biotechnol. Biofuels">
        <title>New insights from the biogas microbiome by comprehensive genome-resolved metagenomics of nearly 1600 species originating from multiple anaerobic digesters.</title>
        <authorList>
            <person name="Campanaro S."/>
            <person name="Treu L."/>
            <person name="Rodriguez-R L.M."/>
            <person name="Kovalovszki A."/>
            <person name="Ziels R.M."/>
            <person name="Maus I."/>
            <person name="Zhu X."/>
            <person name="Kougias P.G."/>
            <person name="Basile A."/>
            <person name="Luo G."/>
            <person name="Schluter A."/>
            <person name="Konstantinidis K.T."/>
            <person name="Angelidaki I."/>
        </authorList>
    </citation>
    <scope>NUCLEOTIDE SEQUENCE</scope>
    <source>
        <strain evidence="1">AS06rmzACSIP_7</strain>
    </source>
</reference>
<gene>
    <name evidence="1" type="ORF">GXY80_15455</name>
</gene>
<proteinExistence type="predicted"/>
<dbReference type="AlphaFoldDB" id="A0A971M699"/>